<sequence length="663" mass="73275">MMKTPSLTVSRFYTTPKFARFRFAFKLSFAIVLSLFLGFHLQLETPRWSVLTAAIVAAGPAFAAGGEPFSGAIRHRGILRIIGTFIGCIGALIIIIATVRAPVVMLMLCCIWAGLCTWVSSLVKVENAYIFGLAGYTALIIIVSTQGTPLLTPQFAVERCSEIVLGIVCAILADLLFSPRSIKQDVDRSIGELLVDQYRLLQLSMSGVEKEAIDAAWHALVRKTTALNGMHSSLMLESSRWQNSNRRLTSLHTQSLMMITQACETYLMLQDAPTPVKSSLKQVLDQPVESLRDVHCRVKALRHLIAADSRDVPPTLVSWVGAATRYLLLAKGVQTNGRISTIEADVLNSDVEIKAPSAETHHAMINGLRTGVATALGCLFWLSTGWTSGSVCMVMIAVVTSLAMRLPNPQMMAKDFLFGTIYALPLGALMFMFIMPSTQQSMLLLCLSLGAMAFFLGLEVQKRRLGSLGALASTINILVLDNPMTFNISQFLDSAIGQIIGCFLALMVILLIRDNTKAHTGRTLLNRFVYGAVSALTTNTARRKENHLPALYQQLFLLLSRFPDDIAKYRLALWLIIMHQRLRTLNIPQNAALSAFHRQIRATAEQVISARRDTTRSRYFTQLLDELERYQQMLTEQQLPPSVTAPVGRLTGILRDYQHALSS</sequence>
<accession>A0AAI9L1K5</accession>
<reference evidence="10" key="2">
    <citation type="submission" date="2023-02" db="EMBL/GenBank/DDBJ databases">
        <title>Pectobacterium carotovorum subsp. carotovorum NBRC 12380.</title>
        <authorList>
            <person name="Ichikawa N."/>
            <person name="Sato H."/>
            <person name="Tonouchi N."/>
        </authorList>
    </citation>
    <scope>NUCLEOTIDE SEQUENCE</scope>
    <source>
        <strain evidence="10">NBRC 12380</strain>
    </source>
</reference>
<dbReference type="AlphaFoldDB" id="A0AAI9L1K5"/>
<dbReference type="PANTHER" id="PTHR30509">
    <property type="entry name" value="P-HYDROXYBENZOIC ACID EFFLUX PUMP SUBUNIT-RELATED"/>
    <property type="match status" value="1"/>
</dbReference>
<feature type="transmembrane region" description="Helical" evidence="8">
    <location>
        <begin position="495"/>
        <end position="512"/>
    </location>
</feature>
<dbReference type="PANTHER" id="PTHR30509:SF9">
    <property type="entry name" value="MULTIDRUG RESISTANCE PROTEIN MDTO"/>
    <property type="match status" value="1"/>
</dbReference>
<dbReference type="GO" id="GO:0022857">
    <property type="term" value="F:transmembrane transporter activity"/>
    <property type="evidence" value="ECO:0007669"/>
    <property type="project" value="UniProtKB-UniRule"/>
</dbReference>
<dbReference type="GO" id="GO:0046942">
    <property type="term" value="P:carboxylic acid transport"/>
    <property type="evidence" value="ECO:0007669"/>
    <property type="project" value="InterPro"/>
</dbReference>
<evidence type="ECO:0000256" key="3">
    <source>
        <dbReference type="ARBA" id="ARBA00022475"/>
    </source>
</evidence>
<evidence type="ECO:0000256" key="4">
    <source>
        <dbReference type="ARBA" id="ARBA00022519"/>
    </source>
</evidence>
<dbReference type="EMBL" id="BSRL01000003">
    <property type="protein sequence ID" value="GLV69492.1"/>
    <property type="molecule type" value="Genomic_DNA"/>
</dbReference>
<evidence type="ECO:0000256" key="2">
    <source>
        <dbReference type="ARBA" id="ARBA00022448"/>
    </source>
</evidence>
<feature type="transmembrane region" description="Helical" evidence="8">
    <location>
        <begin position="21"/>
        <end position="41"/>
    </location>
</feature>
<feature type="transmembrane region" description="Helical" evidence="8">
    <location>
        <begin position="103"/>
        <end position="123"/>
    </location>
</feature>
<comment type="function">
    <text evidence="8">Forms an efflux pump with AaeA. Could function as a metabolic relief valve, allowing to eliminate certain compounds when they accumulate to high levels in the cell.</text>
</comment>
<dbReference type="InterPro" id="IPR023706">
    <property type="entry name" value="PHBA_efflux_pump_AaeB"/>
</dbReference>
<organism evidence="10 12">
    <name type="scientific">Pectobacterium carotovorum subsp. carotovorum</name>
    <name type="common">Erwinia carotovora subsp. carotovora</name>
    <dbReference type="NCBI Taxonomy" id="555"/>
    <lineage>
        <taxon>Bacteria</taxon>
        <taxon>Pseudomonadati</taxon>
        <taxon>Pseudomonadota</taxon>
        <taxon>Gammaproteobacteria</taxon>
        <taxon>Enterobacterales</taxon>
        <taxon>Pectobacteriaceae</taxon>
        <taxon>Pectobacterium</taxon>
    </lineage>
</organism>
<protein>
    <recommendedName>
        <fullName evidence="8">p-hydroxybenzoic acid efflux pump subunit AaeB</fullName>
        <shortName evidence="8">pHBA efflux pump protein B</shortName>
    </recommendedName>
</protein>
<evidence type="ECO:0000256" key="6">
    <source>
        <dbReference type="ARBA" id="ARBA00022989"/>
    </source>
</evidence>
<gene>
    <name evidence="8 10" type="primary">aaeB</name>
    <name evidence="10" type="ORF">Pcaca03_19360</name>
    <name evidence="9" type="ORF">SOASR016_17970</name>
</gene>
<keyword evidence="2 8" id="KW-0813">Transport</keyword>
<feature type="transmembrane region" description="Helical" evidence="8">
    <location>
        <begin position="77"/>
        <end position="97"/>
    </location>
</feature>
<evidence type="ECO:0000256" key="1">
    <source>
        <dbReference type="ARBA" id="ARBA00004651"/>
    </source>
</evidence>
<feature type="transmembrane region" description="Helical" evidence="8">
    <location>
        <begin position="130"/>
        <end position="151"/>
    </location>
</feature>
<dbReference type="Proteomes" id="UP001058167">
    <property type="component" value="Unassembled WGS sequence"/>
</dbReference>
<keyword evidence="11" id="KW-1185">Reference proteome</keyword>
<proteinExistence type="inferred from homology"/>
<comment type="similarity">
    <text evidence="8">Belongs to the aromatic acid exporter ArAE (TC 2.A.85) family.</text>
</comment>
<keyword evidence="5 8" id="KW-0812">Transmembrane</keyword>
<dbReference type="GO" id="GO:0005886">
    <property type="term" value="C:plasma membrane"/>
    <property type="evidence" value="ECO:0007669"/>
    <property type="project" value="UniProtKB-SubCell"/>
</dbReference>
<name>A0AAI9L1K5_PECCC</name>
<evidence type="ECO:0000313" key="12">
    <source>
        <dbReference type="Proteomes" id="UP001165145"/>
    </source>
</evidence>
<evidence type="ECO:0000313" key="11">
    <source>
        <dbReference type="Proteomes" id="UP001058167"/>
    </source>
</evidence>
<keyword evidence="7 8" id="KW-0472">Membrane</keyword>
<keyword evidence="4" id="KW-0997">Cell inner membrane</keyword>
<feature type="transmembrane region" description="Helical" evidence="8">
    <location>
        <begin position="416"/>
        <end position="435"/>
    </location>
</feature>
<dbReference type="Pfam" id="PF04632">
    <property type="entry name" value="FUSC"/>
    <property type="match status" value="1"/>
</dbReference>
<evidence type="ECO:0000256" key="8">
    <source>
        <dbReference type="HAMAP-Rule" id="MF_01545"/>
    </source>
</evidence>
<feature type="transmembrane region" description="Helical" evidence="8">
    <location>
        <begin position="465"/>
        <end position="483"/>
    </location>
</feature>
<feature type="transmembrane region" description="Helical" evidence="8">
    <location>
        <begin position="441"/>
        <end position="458"/>
    </location>
</feature>
<evidence type="ECO:0000256" key="5">
    <source>
        <dbReference type="ARBA" id="ARBA00022692"/>
    </source>
</evidence>
<comment type="subcellular location">
    <subcellularLocation>
        <location evidence="1 8">Cell membrane</location>
        <topology evidence="1 8">Multi-pass membrane protein</topology>
    </subcellularLocation>
</comment>
<dbReference type="HAMAP" id="MF_01545">
    <property type="entry name" value="AaeB"/>
    <property type="match status" value="1"/>
</dbReference>
<evidence type="ECO:0000313" key="10">
    <source>
        <dbReference type="EMBL" id="GLV69492.1"/>
    </source>
</evidence>
<reference evidence="9" key="1">
    <citation type="submission" date="2022-06" db="EMBL/GenBank/DDBJ databases">
        <title>Draft genome sequences of Pectobacterium carotovorum subsp. carotovorum str. NBRC12380.</title>
        <authorList>
            <person name="Wakabayashi Y."/>
            <person name="Kojima K."/>
        </authorList>
    </citation>
    <scope>NUCLEOTIDE SEQUENCE</scope>
    <source>
        <strain evidence="9">NBRC 12380</strain>
    </source>
</reference>
<comment type="caution">
    <text evidence="8">Lacks conserved residue(s) required for the propagation of feature annotation.</text>
</comment>
<feature type="transmembrane region" description="Helical" evidence="8">
    <location>
        <begin position="47"/>
        <end position="65"/>
    </location>
</feature>
<dbReference type="InterPro" id="IPR006726">
    <property type="entry name" value="PHBA_efflux_AaeB/fusaric-R"/>
</dbReference>
<keyword evidence="6 8" id="KW-1133">Transmembrane helix</keyword>
<dbReference type="Proteomes" id="UP001165145">
    <property type="component" value="Unassembled WGS sequence"/>
</dbReference>
<dbReference type="NCBIfam" id="NF007916">
    <property type="entry name" value="PRK10631.1"/>
    <property type="match status" value="1"/>
</dbReference>
<feature type="transmembrane region" description="Helical" evidence="8">
    <location>
        <begin position="388"/>
        <end position="404"/>
    </location>
</feature>
<dbReference type="EMBL" id="BRLF01000003">
    <property type="protein sequence ID" value="GKX47045.1"/>
    <property type="molecule type" value="Genomic_DNA"/>
</dbReference>
<comment type="caution">
    <text evidence="10">The sequence shown here is derived from an EMBL/GenBank/DDBJ whole genome shotgun (WGS) entry which is preliminary data.</text>
</comment>
<keyword evidence="3 8" id="KW-1003">Cell membrane</keyword>
<evidence type="ECO:0000313" key="9">
    <source>
        <dbReference type="EMBL" id="GKX47045.1"/>
    </source>
</evidence>
<evidence type="ECO:0000256" key="7">
    <source>
        <dbReference type="ARBA" id="ARBA00023136"/>
    </source>
</evidence>